<dbReference type="STRING" id="411473.RUMCAL_00843"/>
<dbReference type="AlphaFoldDB" id="U2KE08"/>
<gene>
    <name evidence="1" type="ORF">RUMCAL_00843</name>
</gene>
<proteinExistence type="predicted"/>
<reference evidence="1 2" key="1">
    <citation type="submission" date="2013-07" db="EMBL/GenBank/DDBJ databases">
        <authorList>
            <person name="Weinstock G."/>
            <person name="Sodergren E."/>
            <person name="Wylie T."/>
            <person name="Fulton L."/>
            <person name="Fulton R."/>
            <person name="Fronick C."/>
            <person name="O'Laughlin M."/>
            <person name="Godfrey J."/>
            <person name="Miner T."/>
            <person name="Herter B."/>
            <person name="Appelbaum E."/>
            <person name="Cordes M."/>
            <person name="Lek S."/>
            <person name="Wollam A."/>
            <person name="Pepin K.H."/>
            <person name="Palsikar V.B."/>
            <person name="Mitreva M."/>
            <person name="Wilson R.K."/>
        </authorList>
    </citation>
    <scope>NUCLEOTIDE SEQUENCE [LARGE SCALE GENOMIC DNA]</scope>
    <source>
        <strain evidence="1 2">ATCC 27760</strain>
    </source>
</reference>
<dbReference type="Proteomes" id="UP000016662">
    <property type="component" value="Unassembled WGS sequence"/>
</dbReference>
<dbReference type="HOGENOM" id="CLU_2719878_0_0_9"/>
<name>U2KE08_9FIRM</name>
<evidence type="ECO:0000313" key="1">
    <source>
        <dbReference type="EMBL" id="ERJ96761.1"/>
    </source>
</evidence>
<protein>
    <submittedName>
        <fullName evidence="1">Uncharacterized protein</fullName>
    </submittedName>
</protein>
<comment type="caution">
    <text evidence="1">The sequence shown here is derived from an EMBL/GenBank/DDBJ whole genome shotgun (WGS) entry which is preliminary data.</text>
</comment>
<accession>U2KE08</accession>
<organism evidence="1 2">
    <name type="scientific">Ruminococcus callidus ATCC 27760</name>
    <dbReference type="NCBI Taxonomy" id="411473"/>
    <lineage>
        <taxon>Bacteria</taxon>
        <taxon>Bacillati</taxon>
        <taxon>Bacillota</taxon>
        <taxon>Clostridia</taxon>
        <taxon>Eubacteriales</taxon>
        <taxon>Oscillospiraceae</taxon>
        <taxon>Ruminococcus</taxon>
    </lineage>
</organism>
<keyword evidence="2" id="KW-1185">Reference proteome</keyword>
<evidence type="ECO:0000313" key="2">
    <source>
        <dbReference type="Proteomes" id="UP000016662"/>
    </source>
</evidence>
<dbReference type="EMBL" id="AWVF01000096">
    <property type="protein sequence ID" value="ERJ96761.1"/>
    <property type="molecule type" value="Genomic_DNA"/>
</dbReference>
<sequence>MRHFVTVSFDLFYYTILRDILQVVSPENSKIGKRETIIGIFSGGEMLFLPVVFEKSFVNPIAFFCKLWYNGL</sequence>
<dbReference type="PATRIC" id="fig|411473.3.peg.690"/>